<dbReference type="InterPro" id="IPR036937">
    <property type="entry name" value="Adhesion_dom_fimbrial_sf"/>
</dbReference>
<dbReference type="GO" id="GO:0009289">
    <property type="term" value="C:pilus"/>
    <property type="evidence" value="ECO:0007669"/>
    <property type="project" value="InterPro"/>
</dbReference>
<evidence type="ECO:0000313" key="2">
    <source>
        <dbReference type="EMBL" id="MDK5171826.1"/>
    </source>
</evidence>
<proteinExistence type="predicted"/>
<accession>A0AAW6XBI9</accession>
<sequence>MRRLIIFIFSVPILFYSAMVQAVYVDGRFTDWRWEGPPPEPETQARWAEIDFHYSTIMFDDYDKAFANGKTVRCTNQGCRLRLFIFNHAAAGGHSETFSAAFAPEGAVLTSYEANQLIRRILPFTSTVRFLYALHNPQCMYLDFTDGSYVHRLGSTCDGTLPPLPPTTPRPPEPLSCAVTWQSSGEIDFGVMTAGENKAKGIAAKLACQGGTSGKARLRFTDVNQVGANTVTLRKSGTNDEIKAKLSIGEPDSSNEQVIDVSPGFNATYAFVAKLDGAQLSGIDAGTFSGNALIVFEVI</sequence>
<dbReference type="Proteomes" id="UP001173597">
    <property type="component" value="Unassembled WGS sequence"/>
</dbReference>
<comment type="caution">
    <text evidence="1">The sequence shown here is derived from an EMBL/GenBank/DDBJ whole genome shotgun (WGS) entry which is preliminary data.</text>
</comment>
<reference evidence="1" key="1">
    <citation type="submission" date="2023-01" db="EMBL/GenBank/DDBJ databases">
        <title>Genomic dissection of endemic carbapenem resistance: metallo-beta-lactamase gene dissemination through clonal, plasmid and integron transfer pathways.</title>
        <authorList>
            <person name="Macesic N."/>
        </authorList>
    </citation>
    <scope>NUCLEOTIDE SEQUENCE</scope>
    <source>
        <strain evidence="2">CPO382</strain>
        <strain evidence="1">CPO573</strain>
    </source>
</reference>
<evidence type="ECO:0000313" key="1">
    <source>
        <dbReference type="EMBL" id="MDK4767907.1"/>
    </source>
</evidence>
<dbReference type="EMBL" id="JARTLO010000026">
    <property type="protein sequence ID" value="MDK4767907.1"/>
    <property type="molecule type" value="Genomic_DNA"/>
</dbReference>
<evidence type="ECO:0000313" key="3">
    <source>
        <dbReference type="Proteomes" id="UP001173597"/>
    </source>
</evidence>
<dbReference type="GO" id="GO:0007155">
    <property type="term" value="P:cell adhesion"/>
    <property type="evidence" value="ECO:0007669"/>
    <property type="project" value="InterPro"/>
</dbReference>
<keyword evidence="4" id="KW-1185">Reference proteome</keyword>
<dbReference type="Proteomes" id="UP001174748">
    <property type="component" value="Unassembled WGS sequence"/>
</dbReference>
<dbReference type="Gene3D" id="2.60.40.1090">
    <property type="entry name" value="Fimbrial-type adhesion domain"/>
    <property type="match status" value="1"/>
</dbReference>
<dbReference type="RefSeq" id="WP_154292210.1">
    <property type="nucleotide sequence ID" value="NZ_JARTLO010000026.1"/>
</dbReference>
<organism evidence="1 3">
    <name type="scientific">Serratia nevei</name>
    <dbReference type="NCBI Taxonomy" id="2703794"/>
    <lineage>
        <taxon>Bacteria</taxon>
        <taxon>Pseudomonadati</taxon>
        <taxon>Pseudomonadota</taxon>
        <taxon>Gammaproteobacteria</taxon>
        <taxon>Enterobacterales</taxon>
        <taxon>Yersiniaceae</taxon>
        <taxon>Serratia</taxon>
    </lineage>
</organism>
<protein>
    <recommendedName>
        <fullName evidence="5">Fimbrial protein</fullName>
    </recommendedName>
</protein>
<evidence type="ECO:0000313" key="4">
    <source>
        <dbReference type="Proteomes" id="UP001174748"/>
    </source>
</evidence>
<dbReference type="EMBL" id="JARTOI010000026">
    <property type="protein sequence ID" value="MDK5171826.1"/>
    <property type="molecule type" value="Genomic_DNA"/>
</dbReference>
<gene>
    <name evidence="1" type="ORF">P9854_19180</name>
    <name evidence="2" type="ORF">P9921_15250</name>
</gene>
<evidence type="ECO:0008006" key="5">
    <source>
        <dbReference type="Google" id="ProtNLM"/>
    </source>
</evidence>
<dbReference type="AlphaFoldDB" id="A0AAW6XBI9"/>
<name>A0AAW6XBI9_9GAMM</name>